<name>I1CRM6_RHIO9</name>
<evidence type="ECO:0000313" key="2">
    <source>
        <dbReference type="Proteomes" id="UP000009138"/>
    </source>
</evidence>
<dbReference type="STRING" id="246409.I1CRM6"/>
<keyword evidence="2" id="KW-1185">Reference proteome</keyword>
<evidence type="ECO:0000313" key="1">
    <source>
        <dbReference type="EMBL" id="EIE91106.1"/>
    </source>
</evidence>
<dbReference type="RefSeq" id="XP_067526502.1">
    <property type="nucleotide sequence ID" value="XM_067670401.1"/>
</dbReference>
<dbReference type="eggNOG" id="ENOG502S7GD">
    <property type="taxonomic scope" value="Eukaryota"/>
</dbReference>
<dbReference type="Proteomes" id="UP000009138">
    <property type="component" value="Unassembled WGS sequence"/>
</dbReference>
<dbReference type="SUPFAM" id="SSF56752">
    <property type="entry name" value="D-aminoacid aminotransferase-like PLP-dependent enzymes"/>
    <property type="match status" value="1"/>
</dbReference>
<dbReference type="AlphaFoldDB" id="I1CRM6"/>
<organism evidence="1 2">
    <name type="scientific">Rhizopus delemar (strain RA 99-880 / ATCC MYA-4621 / FGSC 9543 / NRRL 43880)</name>
    <name type="common">Mucormycosis agent</name>
    <name type="synonym">Rhizopus arrhizus var. delemar</name>
    <dbReference type="NCBI Taxonomy" id="246409"/>
    <lineage>
        <taxon>Eukaryota</taxon>
        <taxon>Fungi</taxon>
        <taxon>Fungi incertae sedis</taxon>
        <taxon>Mucoromycota</taxon>
        <taxon>Mucoromycotina</taxon>
        <taxon>Mucoromycetes</taxon>
        <taxon>Mucorales</taxon>
        <taxon>Mucorineae</taxon>
        <taxon>Rhizopodaceae</taxon>
        <taxon>Rhizopus</taxon>
    </lineage>
</organism>
<dbReference type="OrthoDB" id="64220at2759"/>
<dbReference type="GO" id="GO:0003824">
    <property type="term" value="F:catalytic activity"/>
    <property type="evidence" value="ECO:0007669"/>
    <property type="project" value="InterPro"/>
</dbReference>
<dbReference type="EMBL" id="CH476748">
    <property type="protein sequence ID" value="EIE91106.1"/>
    <property type="molecule type" value="Genomic_DNA"/>
</dbReference>
<dbReference type="InParanoid" id="I1CRM6"/>
<dbReference type="OMA" id="RERTRCD"/>
<accession>I1CRM6</accession>
<sequence length="168" mass="19557">MQDFNSLDSTLFQKKITKQKIIDCLNCKVPNDGKYYRVRLLVDVDSNVHIEYTQLPNPSFSYESLEDAANSEPCCNIVLDKEPILEKPNNPFVIHKTTRRGMYDKSRERTSCDWHAALDKPFDVVLWNERGEITETSIANIAIRVCEDGKKIGRLFASIHYFIRRDKR</sequence>
<reference evidence="1 2" key="1">
    <citation type="journal article" date="2009" name="PLoS Genet.">
        <title>Genomic analysis of the basal lineage fungus Rhizopus oryzae reveals a whole-genome duplication.</title>
        <authorList>
            <person name="Ma L.-J."/>
            <person name="Ibrahim A.S."/>
            <person name="Skory C."/>
            <person name="Grabherr M.G."/>
            <person name="Burger G."/>
            <person name="Butler M."/>
            <person name="Elias M."/>
            <person name="Idnurm A."/>
            <person name="Lang B.F."/>
            <person name="Sone T."/>
            <person name="Abe A."/>
            <person name="Calvo S.E."/>
            <person name="Corrochano L.M."/>
            <person name="Engels R."/>
            <person name="Fu J."/>
            <person name="Hansberg W."/>
            <person name="Kim J.-M."/>
            <person name="Kodira C.D."/>
            <person name="Koehrsen M.J."/>
            <person name="Liu B."/>
            <person name="Miranda-Saavedra D."/>
            <person name="O'Leary S."/>
            <person name="Ortiz-Castellanos L."/>
            <person name="Poulter R."/>
            <person name="Rodriguez-Romero J."/>
            <person name="Ruiz-Herrera J."/>
            <person name="Shen Y.-Q."/>
            <person name="Zeng Q."/>
            <person name="Galagan J."/>
            <person name="Birren B.W."/>
            <person name="Cuomo C.A."/>
            <person name="Wickes B.L."/>
        </authorList>
    </citation>
    <scope>NUCLEOTIDE SEQUENCE [LARGE SCALE GENOMIC DNA]</scope>
    <source>
        <strain evidence="2">RA 99-880 / ATCC MYA-4621 / FGSC 9543 / NRRL 43880</strain>
    </source>
</reference>
<protein>
    <submittedName>
        <fullName evidence="1">Uncharacterized protein</fullName>
    </submittedName>
</protein>
<dbReference type="GeneID" id="93622782"/>
<dbReference type="Gene3D" id="3.20.10.10">
    <property type="entry name" value="D-amino Acid Aminotransferase, subunit A, domain 2"/>
    <property type="match status" value="1"/>
</dbReference>
<dbReference type="InterPro" id="IPR036038">
    <property type="entry name" value="Aminotransferase-like"/>
</dbReference>
<proteinExistence type="predicted"/>
<dbReference type="VEuPathDB" id="FungiDB:RO3G_15817"/>
<dbReference type="InterPro" id="IPR043132">
    <property type="entry name" value="BCAT-like_C"/>
</dbReference>
<gene>
    <name evidence="1" type="ORF">RO3G_15817</name>
</gene>